<dbReference type="AlphaFoldDB" id="A0A6C0FZ66"/>
<protein>
    <submittedName>
        <fullName evidence="2">Uncharacterized protein</fullName>
    </submittedName>
</protein>
<evidence type="ECO:0000313" key="2">
    <source>
        <dbReference type="EMBL" id="QHT62396.1"/>
    </source>
</evidence>
<dbReference type="EMBL" id="CP048209">
    <property type="protein sequence ID" value="QHT62396.1"/>
    <property type="molecule type" value="Genomic_DNA"/>
</dbReference>
<feature type="transmembrane region" description="Helical" evidence="1">
    <location>
        <begin position="49"/>
        <end position="67"/>
    </location>
</feature>
<keyword evidence="1" id="KW-0472">Membrane</keyword>
<proteinExistence type="predicted"/>
<organism evidence="2 3">
    <name type="scientific">Paenibacillus lycopersici</name>
    <dbReference type="NCBI Taxonomy" id="2704462"/>
    <lineage>
        <taxon>Bacteria</taxon>
        <taxon>Bacillati</taxon>
        <taxon>Bacillota</taxon>
        <taxon>Bacilli</taxon>
        <taxon>Bacillales</taxon>
        <taxon>Paenibacillaceae</taxon>
        <taxon>Paenibacillus</taxon>
    </lineage>
</organism>
<dbReference type="RefSeq" id="WP_162358829.1">
    <property type="nucleotide sequence ID" value="NZ_CP048209.1"/>
</dbReference>
<accession>A0A6C0FZ66</accession>
<feature type="transmembrane region" description="Helical" evidence="1">
    <location>
        <begin position="20"/>
        <end position="42"/>
    </location>
</feature>
<evidence type="ECO:0000256" key="1">
    <source>
        <dbReference type="SAM" id="Phobius"/>
    </source>
</evidence>
<sequence length="96" mass="10782">MGERPFYEKMFTLTENGFLFLSAMTGLVIVIGLIAAFTVFRYRLTGKKLMFLGGQLIVLGAIFNLIVDFKFRFPSAAFICILLGIAVTFLGLFRKD</sequence>
<feature type="transmembrane region" description="Helical" evidence="1">
    <location>
        <begin position="73"/>
        <end position="93"/>
    </location>
</feature>
<keyword evidence="1" id="KW-0812">Transmembrane</keyword>
<keyword evidence="3" id="KW-1185">Reference proteome</keyword>
<dbReference type="Proteomes" id="UP000476064">
    <property type="component" value="Chromosome"/>
</dbReference>
<dbReference type="KEGG" id="plyc:GXP70_22035"/>
<name>A0A6C0FZ66_9BACL</name>
<reference evidence="2 3" key="1">
    <citation type="submission" date="2020-01" db="EMBL/GenBank/DDBJ databases">
        <title>Paenibacillus sp. nov., isolated from tomato rhizosphere.</title>
        <authorList>
            <person name="Weon H.-Y."/>
            <person name="Lee S.A."/>
        </authorList>
    </citation>
    <scope>NUCLEOTIDE SEQUENCE [LARGE SCALE GENOMIC DNA]</scope>
    <source>
        <strain evidence="2 3">12200R-189</strain>
    </source>
</reference>
<evidence type="ECO:0000313" key="3">
    <source>
        <dbReference type="Proteomes" id="UP000476064"/>
    </source>
</evidence>
<keyword evidence="1" id="KW-1133">Transmembrane helix</keyword>
<gene>
    <name evidence="2" type="ORF">GXP70_22035</name>
</gene>